<keyword evidence="12 16" id="KW-0406">Ion transport</keyword>
<keyword evidence="7 16" id="KW-0631">Potassium channel</keyword>
<dbReference type="CDD" id="cd00038">
    <property type="entry name" value="CAP_ED"/>
    <property type="match status" value="1"/>
</dbReference>
<keyword evidence="4 16" id="KW-0633">Potassium transport</keyword>
<evidence type="ECO:0000256" key="4">
    <source>
        <dbReference type="ARBA" id="ARBA00022538"/>
    </source>
</evidence>
<evidence type="ECO:0000313" key="21">
    <source>
        <dbReference type="Proteomes" id="UP000593562"/>
    </source>
</evidence>
<dbReference type="PROSITE" id="PS50042">
    <property type="entry name" value="CNMP_BINDING_3"/>
    <property type="match status" value="1"/>
</dbReference>
<keyword evidence="13 16" id="KW-0472">Membrane</keyword>
<reference evidence="20 21" key="1">
    <citation type="journal article" date="2020" name="Nat. Commun.">
        <title>Genome of Tripterygium wilfordii and identification of cytochrome P450 involved in triptolide biosynthesis.</title>
        <authorList>
            <person name="Tu L."/>
            <person name="Su P."/>
            <person name="Zhang Z."/>
            <person name="Gao L."/>
            <person name="Wang J."/>
            <person name="Hu T."/>
            <person name="Zhou J."/>
            <person name="Zhang Y."/>
            <person name="Zhao Y."/>
            <person name="Liu Y."/>
            <person name="Song Y."/>
            <person name="Tong Y."/>
            <person name="Lu Y."/>
            <person name="Yang J."/>
            <person name="Xu C."/>
            <person name="Jia M."/>
            <person name="Peters R.J."/>
            <person name="Huang L."/>
            <person name="Gao W."/>
        </authorList>
    </citation>
    <scope>NUCLEOTIDE SEQUENCE [LARGE SCALE GENOMIC DNA]</scope>
    <source>
        <strain evidence="21">cv. XIE 37</strain>
        <tissue evidence="20">Leaf</tissue>
    </source>
</reference>
<dbReference type="InterPro" id="IPR021789">
    <property type="entry name" value="KHA_dom"/>
</dbReference>
<dbReference type="PANTHER" id="PTHR45743">
    <property type="entry name" value="POTASSIUM CHANNEL AKT1"/>
    <property type="match status" value="1"/>
</dbReference>
<dbReference type="InterPro" id="IPR005821">
    <property type="entry name" value="Ion_trans_dom"/>
</dbReference>
<sequence>MRGERRETRSEEEEEEESYQEVRDSSKSSRRSRLGLLRNDYSESDFIVSRSNSTGPSSSSHGFVIRPHKRWYMLWVHFILIWAVYSSFFTPLEFGFFRGLPEDLFLLDIAGQIAFLVDIVVHFFVAYRDTSSYRMVYNRNLIALRYLKSRFLIDFLGCLPWDAIFKACGRKEPVRYMLWIRLSRALRVTEFFERLEKNIKINYLFTRIVKLLVVELYCTHTAACIFYYLATTIPPSKEGYTWIGSLQMGDFHYTDFREIDLWKRYVTSLYFAIVTMATVGYGEIHAVNIREMIFVMVYVSFDMILGAYLVGNMTALIVKGSKTEKFRDKMDDLIKYMNRNNLERNITNAIKDHLLLQYDRGYTEAAILQDIPASIRTKISLKLYEPYIREVPLFKRCSPGFIKQIAIKVDEEFFLPGEVIVEQGNMVDQLYIVCHGELEEVGKEENNEIEKILMRLQTNSSFGEISFLCNTPQPYTVRVRELCRVLRLDKQSFIEILATYFSDGRIILDNLVEGKDSVLRNEILESDVNLYVAKHESEQAMRLNCAIYHGDLYQLKRLIDAGADPNKGDYDGRSPLHIAALKGYEDIALFLIEQRVEINVSDKFGNTPLLEAIKNEHDEVASLLVKAGASLKIDDDGGFLCTTVARGDLDLLKRVLANGLDPNVKNYDSRTPLHIAASEGFYLAANLLLEFGATILLKDRWGNTPLDEARISGNKSLIKLLEDAKISQTSEFSVLPHQIEDETRRKCTVFPFHPWDTKERREGVVLWVPQTIEELVEAAMEQLQCSSCCVILSEDGGKIVDMQMIKDEQKLFLVGKA</sequence>
<feature type="transmembrane region" description="Helical" evidence="16">
    <location>
        <begin position="71"/>
        <end position="89"/>
    </location>
</feature>
<keyword evidence="8 16" id="KW-0851">Voltage-gated channel</keyword>
<dbReference type="EMBL" id="JAAARO010000015">
    <property type="protein sequence ID" value="KAF5734586.1"/>
    <property type="molecule type" value="Genomic_DNA"/>
</dbReference>
<feature type="transmembrane region" description="Helical" evidence="16">
    <location>
        <begin position="262"/>
        <end position="281"/>
    </location>
</feature>
<evidence type="ECO:0000313" key="20">
    <source>
        <dbReference type="EMBL" id="KAF5734586.1"/>
    </source>
</evidence>
<evidence type="ECO:0000256" key="16">
    <source>
        <dbReference type="RuleBase" id="RU369015"/>
    </source>
</evidence>
<comment type="subcellular location">
    <subcellularLocation>
        <location evidence="1 16">Membrane</location>
        <topology evidence="1 16">Multi-pass membrane protein</topology>
    </subcellularLocation>
</comment>
<evidence type="ECO:0000256" key="6">
    <source>
        <dbReference type="ARBA" id="ARBA00022737"/>
    </source>
</evidence>
<comment type="similarity">
    <text evidence="2 16">Belongs to the potassium channel family. Plant (TC 1.A.1.4) subfamily.</text>
</comment>
<feature type="transmembrane region" description="Helical" evidence="16">
    <location>
        <begin position="293"/>
        <end position="318"/>
    </location>
</feature>
<dbReference type="GO" id="GO:0034702">
    <property type="term" value="C:monoatomic ion channel complex"/>
    <property type="evidence" value="ECO:0007669"/>
    <property type="project" value="UniProtKB-KW"/>
</dbReference>
<feature type="compositionally biased region" description="Acidic residues" evidence="17">
    <location>
        <begin position="10"/>
        <end position="19"/>
    </location>
</feature>
<keyword evidence="10 16" id="KW-1133">Transmembrane helix</keyword>
<evidence type="ECO:0000256" key="14">
    <source>
        <dbReference type="ARBA" id="ARBA00023303"/>
    </source>
</evidence>
<dbReference type="SUPFAM" id="SSF48403">
    <property type="entry name" value="Ankyrin repeat"/>
    <property type="match status" value="1"/>
</dbReference>
<dbReference type="SMART" id="SM00100">
    <property type="entry name" value="cNMP"/>
    <property type="match status" value="1"/>
</dbReference>
<organism evidence="20 21">
    <name type="scientific">Tripterygium wilfordii</name>
    <name type="common">Thunder God vine</name>
    <dbReference type="NCBI Taxonomy" id="458696"/>
    <lineage>
        <taxon>Eukaryota</taxon>
        <taxon>Viridiplantae</taxon>
        <taxon>Streptophyta</taxon>
        <taxon>Embryophyta</taxon>
        <taxon>Tracheophyta</taxon>
        <taxon>Spermatophyta</taxon>
        <taxon>Magnoliopsida</taxon>
        <taxon>eudicotyledons</taxon>
        <taxon>Gunneridae</taxon>
        <taxon>Pentapetalae</taxon>
        <taxon>rosids</taxon>
        <taxon>fabids</taxon>
        <taxon>Celastrales</taxon>
        <taxon>Celastraceae</taxon>
        <taxon>Tripterygium</taxon>
    </lineage>
</organism>
<dbReference type="InterPro" id="IPR002110">
    <property type="entry name" value="Ankyrin_rpt"/>
</dbReference>
<evidence type="ECO:0000259" key="19">
    <source>
        <dbReference type="PROSITE" id="PS51490"/>
    </source>
</evidence>
<comment type="function">
    <text evidence="16">Potassium channel.</text>
</comment>
<comment type="domain">
    <text evidence="16">The segment S4 is probably the voltage-sensor and is characterized by a series of positively charged amino acids. The pore-forming region H5 is enclosed by the transmembrane segments S5 and S6 in the Shaker-type (1P/6TM) and contains the GYGD signature motif which seems to be involved in potassium selectivity.</text>
</comment>
<dbReference type="Gene3D" id="1.25.40.20">
    <property type="entry name" value="Ankyrin repeat-containing domain"/>
    <property type="match status" value="2"/>
</dbReference>
<evidence type="ECO:0000256" key="8">
    <source>
        <dbReference type="ARBA" id="ARBA00022882"/>
    </source>
</evidence>
<keyword evidence="21" id="KW-1185">Reference proteome</keyword>
<dbReference type="InterPro" id="IPR018490">
    <property type="entry name" value="cNMP-bd_dom_sf"/>
</dbReference>
<evidence type="ECO:0000256" key="1">
    <source>
        <dbReference type="ARBA" id="ARBA00004141"/>
    </source>
</evidence>
<dbReference type="Gene3D" id="2.60.120.10">
    <property type="entry name" value="Jelly Rolls"/>
    <property type="match status" value="1"/>
</dbReference>
<feature type="transmembrane region" description="Helical" evidence="16">
    <location>
        <begin position="208"/>
        <end position="230"/>
    </location>
</feature>
<dbReference type="InterPro" id="IPR000595">
    <property type="entry name" value="cNMP-bd_dom"/>
</dbReference>
<evidence type="ECO:0000256" key="7">
    <source>
        <dbReference type="ARBA" id="ARBA00022826"/>
    </source>
</evidence>
<evidence type="ECO:0000256" key="3">
    <source>
        <dbReference type="ARBA" id="ARBA00022448"/>
    </source>
</evidence>
<name>A0A7J7CKT7_TRIWF</name>
<gene>
    <name evidence="20" type="ORF">HS088_TW15G00078</name>
</gene>
<feature type="repeat" description="ANK" evidence="15">
    <location>
        <begin position="668"/>
        <end position="700"/>
    </location>
</feature>
<proteinExistence type="inferred from homology"/>
<dbReference type="Pfam" id="PF00520">
    <property type="entry name" value="Ion_trans"/>
    <property type="match status" value="1"/>
</dbReference>
<feature type="domain" description="KHA" evidence="19">
    <location>
        <begin position="746"/>
        <end position="817"/>
    </location>
</feature>
<dbReference type="Gene3D" id="1.10.287.70">
    <property type="match status" value="1"/>
</dbReference>
<dbReference type="PRINTS" id="PR01463">
    <property type="entry name" value="EAGCHANLFMLY"/>
</dbReference>
<dbReference type="Gene3D" id="1.10.287.630">
    <property type="entry name" value="Helix hairpin bin"/>
    <property type="match status" value="1"/>
</dbReference>
<dbReference type="PANTHER" id="PTHR45743:SF11">
    <property type="entry name" value="POTASSIUM CHANNEL"/>
    <property type="match status" value="1"/>
</dbReference>
<dbReference type="PROSITE" id="PS50297">
    <property type="entry name" value="ANK_REP_REGION"/>
    <property type="match status" value="3"/>
</dbReference>
<evidence type="ECO:0000256" key="2">
    <source>
        <dbReference type="ARBA" id="ARBA00007929"/>
    </source>
</evidence>
<evidence type="ECO:0000256" key="9">
    <source>
        <dbReference type="ARBA" id="ARBA00022958"/>
    </source>
</evidence>
<evidence type="ECO:0000256" key="12">
    <source>
        <dbReference type="ARBA" id="ARBA00023065"/>
    </source>
</evidence>
<evidence type="ECO:0000256" key="10">
    <source>
        <dbReference type="ARBA" id="ARBA00022989"/>
    </source>
</evidence>
<dbReference type="Pfam" id="PF12796">
    <property type="entry name" value="Ank_2"/>
    <property type="match status" value="2"/>
</dbReference>
<comment type="caution">
    <text evidence="20">The sequence shown here is derived from an EMBL/GenBank/DDBJ whole genome shotgun (WGS) entry which is preliminary data.</text>
</comment>
<dbReference type="FunFam" id="2.60.120.10:FF:000074">
    <property type="entry name" value="Potassium channel KAT2"/>
    <property type="match status" value="1"/>
</dbReference>
<evidence type="ECO:0000256" key="15">
    <source>
        <dbReference type="PROSITE-ProRule" id="PRU00023"/>
    </source>
</evidence>
<dbReference type="Pfam" id="PF00027">
    <property type="entry name" value="cNMP_binding"/>
    <property type="match status" value="1"/>
</dbReference>
<comment type="subunit">
    <text evidence="16">The potassium channel is composed of a homo- or heterotetrameric complex of pore-forming subunits.</text>
</comment>
<dbReference type="Pfam" id="PF11834">
    <property type="entry name" value="KHA"/>
    <property type="match status" value="1"/>
</dbReference>
<protein>
    <recommendedName>
        <fullName evidence="16">Potassium channel</fullName>
    </recommendedName>
</protein>
<keyword evidence="5 16" id="KW-0812">Transmembrane</keyword>
<dbReference type="PROSITE" id="PS50088">
    <property type="entry name" value="ANK_REPEAT"/>
    <property type="match status" value="3"/>
</dbReference>
<keyword evidence="6" id="KW-0677">Repeat</keyword>
<accession>A0A7J7CKT7</accession>
<evidence type="ECO:0000256" key="5">
    <source>
        <dbReference type="ARBA" id="ARBA00022692"/>
    </source>
</evidence>
<dbReference type="InterPro" id="IPR014710">
    <property type="entry name" value="RmlC-like_jellyroll"/>
</dbReference>
<dbReference type="GO" id="GO:0005249">
    <property type="term" value="F:voltage-gated potassium channel activity"/>
    <property type="evidence" value="ECO:0007669"/>
    <property type="project" value="UniProtKB-UniRule"/>
</dbReference>
<evidence type="ECO:0000256" key="13">
    <source>
        <dbReference type="ARBA" id="ARBA00023136"/>
    </source>
</evidence>
<dbReference type="AlphaFoldDB" id="A0A7J7CKT7"/>
<feature type="transmembrane region" description="Helical" evidence="16">
    <location>
        <begin position="109"/>
        <end position="127"/>
    </location>
</feature>
<dbReference type="Proteomes" id="UP000593562">
    <property type="component" value="Unassembled WGS sequence"/>
</dbReference>
<feature type="region of interest" description="Disordered" evidence="17">
    <location>
        <begin position="1"/>
        <end position="31"/>
    </location>
</feature>
<dbReference type="InParanoid" id="A0A7J7CKT7"/>
<dbReference type="SUPFAM" id="SSF81324">
    <property type="entry name" value="Voltage-gated potassium channels"/>
    <property type="match status" value="1"/>
</dbReference>
<dbReference type="InterPro" id="IPR003938">
    <property type="entry name" value="K_chnl_volt-dep_EAG/ELK/ERG"/>
</dbReference>
<dbReference type="SMART" id="SM00248">
    <property type="entry name" value="ANK"/>
    <property type="match status" value="6"/>
</dbReference>
<dbReference type="InterPro" id="IPR036770">
    <property type="entry name" value="Ankyrin_rpt-contain_sf"/>
</dbReference>
<dbReference type="SUPFAM" id="SSF51206">
    <property type="entry name" value="cAMP-binding domain-like"/>
    <property type="match status" value="1"/>
</dbReference>
<evidence type="ECO:0000256" key="17">
    <source>
        <dbReference type="SAM" id="MobiDB-lite"/>
    </source>
</evidence>
<dbReference type="FunFam" id="1.10.287.70:FF:000139">
    <property type="entry name" value="Potassium channel SKOR"/>
    <property type="match status" value="1"/>
</dbReference>
<keyword evidence="14 16" id="KW-0407">Ion channel</keyword>
<keyword evidence="9 16" id="KW-0630">Potassium</keyword>
<feature type="repeat" description="ANK" evidence="15">
    <location>
        <begin position="571"/>
        <end position="603"/>
    </location>
</feature>
<comment type="caution">
    <text evidence="16">Lacks conserved residue(s) required for the propagation of feature annotation.</text>
</comment>
<evidence type="ECO:0000256" key="11">
    <source>
        <dbReference type="ARBA" id="ARBA00023043"/>
    </source>
</evidence>
<keyword evidence="3 16" id="KW-0813">Transport</keyword>
<comment type="domain">
    <text evidence="16">The KHA domain (rich in hydrophobic and acidic residues) present in the C-terminal part is likely to be important for tetramerization.</text>
</comment>
<evidence type="ECO:0000259" key="18">
    <source>
        <dbReference type="PROSITE" id="PS50042"/>
    </source>
</evidence>
<keyword evidence="11 15" id="KW-0040">ANK repeat</keyword>
<feature type="repeat" description="ANK" evidence="15">
    <location>
        <begin position="604"/>
        <end position="636"/>
    </location>
</feature>
<dbReference type="InterPro" id="IPR045319">
    <property type="entry name" value="KAT/AKT"/>
</dbReference>
<feature type="domain" description="Cyclic nucleotide-binding" evidence="18">
    <location>
        <begin position="393"/>
        <end position="497"/>
    </location>
</feature>
<dbReference type="PROSITE" id="PS51490">
    <property type="entry name" value="KHA"/>
    <property type="match status" value="1"/>
</dbReference>
<dbReference type="OrthoDB" id="426293at2759"/>